<feature type="region of interest" description="Disordered" evidence="1">
    <location>
        <begin position="1"/>
        <end position="200"/>
    </location>
</feature>
<feature type="compositionally biased region" description="Polar residues" evidence="1">
    <location>
        <begin position="103"/>
        <end position="126"/>
    </location>
</feature>
<proteinExistence type="predicted"/>
<organism evidence="2 3">
    <name type="scientific">Schizophyllum amplum</name>
    <dbReference type="NCBI Taxonomy" id="97359"/>
    <lineage>
        <taxon>Eukaryota</taxon>
        <taxon>Fungi</taxon>
        <taxon>Dikarya</taxon>
        <taxon>Basidiomycota</taxon>
        <taxon>Agaricomycotina</taxon>
        <taxon>Agaricomycetes</taxon>
        <taxon>Agaricomycetidae</taxon>
        <taxon>Agaricales</taxon>
        <taxon>Schizophyllaceae</taxon>
        <taxon>Schizophyllum</taxon>
    </lineage>
</organism>
<evidence type="ECO:0000313" key="3">
    <source>
        <dbReference type="Proteomes" id="UP000320762"/>
    </source>
</evidence>
<accession>A0A550CZL1</accession>
<name>A0A550CZL1_9AGAR</name>
<feature type="compositionally biased region" description="Basic and acidic residues" evidence="1">
    <location>
        <begin position="330"/>
        <end position="367"/>
    </location>
</feature>
<dbReference type="OrthoDB" id="3204900at2759"/>
<feature type="compositionally biased region" description="Low complexity" evidence="1">
    <location>
        <begin position="176"/>
        <end position="189"/>
    </location>
</feature>
<dbReference type="STRING" id="97359.A0A550CZL1"/>
<dbReference type="AlphaFoldDB" id="A0A550CZL1"/>
<keyword evidence="3" id="KW-1185">Reference proteome</keyword>
<dbReference type="Proteomes" id="UP000320762">
    <property type="component" value="Unassembled WGS sequence"/>
</dbReference>
<protein>
    <submittedName>
        <fullName evidence="2">Uncharacterized protein</fullName>
    </submittedName>
</protein>
<sequence>MQHQVPGANSRRTRTMPPSSYAIPSSSTASHSSAAATNSSSTASTSTNPLPKSKRHSLPRALQLVDGQHAINKRRSLDHARSADARALFDDRVPYHNERDRPQSANDRNITNDRNIANDRNTATDRTQLDPYEPALVTPPTTPGPTTRARRQGSISYLPPDSPSPRERQARRRSALSRGSGSPSSDGQRTPWTGDARAMTGAGWATGAGLSNGAGPATGAGYSTGAGPSTASGWPTGPVANWSAPPAWLADPRGAPSDGHATGEPRTLVEQHGALLHAIAQEETRCLELRAQLSVREGSLASLKQRWEDVVAARYPGRRRSSYLDSPPQKTKDAEVDARDTARDSEAASDAREGARAKERARPREQRTSASRTSSTSSSSSTDSNVGLREVRRWVRSFFASHAPAPITSSRAPSPAPHGDVDVESSDKPAAGPCMPRHRVSMPYASGLSCIDENGHRKTPSQMTVFAPEEEWNWKWYYVGK</sequence>
<comment type="caution">
    <text evidence="2">The sequence shown here is derived from an EMBL/GenBank/DDBJ whole genome shotgun (WGS) entry which is preliminary data.</text>
</comment>
<feature type="compositionally biased region" description="Low complexity" evidence="1">
    <location>
        <begin position="19"/>
        <end position="47"/>
    </location>
</feature>
<gene>
    <name evidence="2" type="ORF">BD626DRAFT_25775</name>
</gene>
<dbReference type="EMBL" id="VDMD01000001">
    <property type="protein sequence ID" value="TRM70231.1"/>
    <property type="molecule type" value="Genomic_DNA"/>
</dbReference>
<evidence type="ECO:0000256" key="1">
    <source>
        <dbReference type="SAM" id="MobiDB-lite"/>
    </source>
</evidence>
<feature type="region of interest" description="Disordered" evidence="1">
    <location>
        <begin position="405"/>
        <end position="431"/>
    </location>
</feature>
<feature type="region of interest" description="Disordered" evidence="1">
    <location>
        <begin position="319"/>
        <end position="386"/>
    </location>
</feature>
<feature type="compositionally biased region" description="Low complexity" evidence="1">
    <location>
        <begin position="368"/>
        <end position="384"/>
    </location>
</feature>
<reference evidence="2 3" key="1">
    <citation type="journal article" date="2019" name="New Phytol.">
        <title>Comparative genomics reveals unique wood-decay strategies and fruiting body development in the Schizophyllaceae.</title>
        <authorList>
            <person name="Almasi E."/>
            <person name="Sahu N."/>
            <person name="Krizsan K."/>
            <person name="Balint B."/>
            <person name="Kovacs G.M."/>
            <person name="Kiss B."/>
            <person name="Cseklye J."/>
            <person name="Drula E."/>
            <person name="Henrissat B."/>
            <person name="Nagy I."/>
            <person name="Chovatia M."/>
            <person name="Adam C."/>
            <person name="LaButti K."/>
            <person name="Lipzen A."/>
            <person name="Riley R."/>
            <person name="Grigoriev I.V."/>
            <person name="Nagy L.G."/>
        </authorList>
    </citation>
    <scope>NUCLEOTIDE SEQUENCE [LARGE SCALE GENOMIC DNA]</scope>
    <source>
        <strain evidence="2 3">NL-1724</strain>
    </source>
</reference>
<evidence type="ECO:0000313" key="2">
    <source>
        <dbReference type="EMBL" id="TRM70231.1"/>
    </source>
</evidence>
<feature type="compositionally biased region" description="Basic and acidic residues" evidence="1">
    <location>
        <begin position="75"/>
        <end position="102"/>
    </location>
</feature>